<dbReference type="AlphaFoldDB" id="A0A2K3NHZ7"/>
<reference evidence="1 2" key="2">
    <citation type="journal article" date="2017" name="Front. Plant Sci.">
        <title>Gene Classification and Mining of Molecular Markers Useful in Red Clover (Trifolium pratense) Breeding.</title>
        <authorList>
            <person name="Istvanek J."/>
            <person name="Dluhosova J."/>
            <person name="Dluhos P."/>
            <person name="Patkova L."/>
            <person name="Nedelnik J."/>
            <person name="Repkova J."/>
        </authorList>
    </citation>
    <scope>NUCLEOTIDE SEQUENCE [LARGE SCALE GENOMIC DNA]</scope>
    <source>
        <strain evidence="2">cv. Tatra</strain>
        <tissue evidence="1">Young leaves</tissue>
    </source>
</reference>
<gene>
    <name evidence="1" type="ORF">L195_g025968</name>
</gene>
<comment type="caution">
    <text evidence="1">The sequence shown here is derived from an EMBL/GenBank/DDBJ whole genome shotgun (WGS) entry which is preliminary data.</text>
</comment>
<evidence type="ECO:0000313" key="2">
    <source>
        <dbReference type="Proteomes" id="UP000236291"/>
    </source>
</evidence>
<evidence type="ECO:0000313" key="1">
    <source>
        <dbReference type="EMBL" id="PNY02651.1"/>
    </source>
</evidence>
<reference evidence="1 2" key="1">
    <citation type="journal article" date="2014" name="Am. J. Bot.">
        <title>Genome assembly and annotation for red clover (Trifolium pratense; Fabaceae).</title>
        <authorList>
            <person name="Istvanek J."/>
            <person name="Jaros M."/>
            <person name="Krenek A."/>
            <person name="Repkova J."/>
        </authorList>
    </citation>
    <scope>NUCLEOTIDE SEQUENCE [LARGE SCALE GENOMIC DNA]</scope>
    <source>
        <strain evidence="2">cv. Tatra</strain>
        <tissue evidence="1">Young leaves</tissue>
    </source>
</reference>
<name>A0A2K3NHZ7_TRIPR</name>
<accession>A0A2K3NHZ7</accession>
<sequence>MVGSSMASGIGDVPSVFVEGEEDVVVVEEVGEGLCGPVAEIDEGSGIVGGKLERSPRSGCKVGLVHLWTIDGCRSSVKQSQAVRGGEDMWAK</sequence>
<dbReference type="EMBL" id="ASHM01021633">
    <property type="protein sequence ID" value="PNY02651.1"/>
    <property type="molecule type" value="Genomic_DNA"/>
</dbReference>
<proteinExistence type="predicted"/>
<dbReference type="Proteomes" id="UP000236291">
    <property type="component" value="Unassembled WGS sequence"/>
</dbReference>
<organism evidence="1 2">
    <name type="scientific">Trifolium pratense</name>
    <name type="common">Red clover</name>
    <dbReference type="NCBI Taxonomy" id="57577"/>
    <lineage>
        <taxon>Eukaryota</taxon>
        <taxon>Viridiplantae</taxon>
        <taxon>Streptophyta</taxon>
        <taxon>Embryophyta</taxon>
        <taxon>Tracheophyta</taxon>
        <taxon>Spermatophyta</taxon>
        <taxon>Magnoliopsida</taxon>
        <taxon>eudicotyledons</taxon>
        <taxon>Gunneridae</taxon>
        <taxon>Pentapetalae</taxon>
        <taxon>rosids</taxon>
        <taxon>fabids</taxon>
        <taxon>Fabales</taxon>
        <taxon>Fabaceae</taxon>
        <taxon>Papilionoideae</taxon>
        <taxon>50 kb inversion clade</taxon>
        <taxon>NPAAA clade</taxon>
        <taxon>Hologalegina</taxon>
        <taxon>IRL clade</taxon>
        <taxon>Trifolieae</taxon>
        <taxon>Trifolium</taxon>
    </lineage>
</organism>
<protein>
    <submittedName>
        <fullName evidence="1">Uncharacterized protein</fullName>
    </submittedName>
</protein>